<comment type="caution">
    <text evidence="1">The sequence shown here is derived from an EMBL/GenBank/DDBJ whole genome shotgun (WGS) entry which is preliminary data.</text>
</comment>
<proteinExistence type="predicted"/>
<dbReference type="Proteomes" id="UP001500683">
    <property type="component" value="Unassembled WGS sequence"/>
</dbReference>
<organism evidence="1 2">
    <name type="scientific">Actinomadura miaoliensis</name>
    <dbReference type="NCBI Taxonomy" id="430685"/>
    <lineage>
        <taxon>Bacteria</taxon>
        <taxon>Bacillati</taxon>
        <taxon>Actinomycetota</taxon>
        <taxon>Actinomycetes</taxon>
        <taxon>Streptosporangiales</taxon>
        <taxon>Thermomonosporaceae</taxon>
        <taxon>Actinomadura</taxon>
    </lineage>
</organism>
<dbReference type="EMBL" id="BAAAZG010000035">
    <property type="protein sequence ID" value="GAA4082871.1"/>
    <property type="molecule type" value="Genomic_DNA"/>
</dbReference>
<sequence length="83" mass="9332">MDDAVVRELAGRARAMLDPSGAKRIEIGPCPEAECDGVLYATCRRDDDPRPSVIYCPACGLEKGAEEWRRFGREYLRGRRMAE</sequence>
<evidence type="ECO:0000313" key="1">
    <source>
        <dbReference type="EMBL" id="GAA4082871.1"/>
    </source>
</evidence>
<name>A0ABP7W789_9ACTN</name>
<evidence type="ECO:0000313" key="2">
    <source>
        <dbReference type="Proteomes" id="UP001500683"/>
    </source>
</evidence>
<keyword evidence="2" id="KW-1185">Reference proteome</keyword>
<gene>
    <name evidence="1" type="ORF">GCM10022214_47800</name>
</gene>
<protein>
    <submittedName>
        <fullName evidence="1">Uncharacterized protein</fullName>
    </submittedName>
</protein>
<dbReference type="RefSeq" id="WP_344951528.1">
    <property type="nucleotide sequence ID" value="NZ_BAAAZG010000035.1"/>
</dbReference>
<accession>A0ABP7W789</accession>
<reference evidence="2" key="1">
    <citation type="journal article" date="2019" name="Int. J. Syst. Evol. Microbiol.">
        <title>The Global Catalogue of Microorganisms (GCM) 10K type strain sequencing project: providing services to taxonomists for standard genome sequencing and annotation.</title>
        <authorList>
            <consortium name="The Broad Institute Genomics Platform"/>
            <consortium name="The Broad Institute Genome Sequencing Center for Infectious Disease"/>
            <person name="Wu L."/>
            <person name="Ma J."/>
        </authorList>
    </citation>
    <scope>NUCLEOTIDE SEQUENCE [LARGE SCALE GENOMIC DNA]</scope>
    <source>
        <strain evidence="2">JCM 16702</strain>
    </source>
</reference>